<sequence length="458" mass="53130">MADDLDGLFLQAHRDTILGREHQYLSKHTNVEVFETGLNGSKRQRMDDESFDEVKDTDKLQLSRNAFQLLLTQLDICSRFAILIHMQRQPCRRLEYDPQTRALARVQYVYSAILRSLGCAEAPKDPTKRLIDWRRLIVWTSRDMCTGQTTMVVLRCPNETQERLMNVMSTGGEYQRRVLRHPMLVHAFFAEDVYTSSMDFSREFAAPMYGLELDIGRSAAEYTQRARRFMLMARQMGNVMIDYDIYLASLKLLQEISLLMRESKPPIDIDNDEWHRVHQDFDGKMFEHVYADIDLLKRYGHLYEQRTIIGNSEVLILQFPNPGGTPTDLINLVHGLGQSARARDLEVDVSRKHSNGKKLSPRWPSTSYHSSVFGMGFFSTNFDPRDPTKPIFSVADCWWWFLAFAVPFTIVVLVIAWCSTGWTTAREEERRRSDMTDLEKMLSYEMTVTDKLDSDTAP</sequence>
<accession>A0ACC3NFH4</accession>
<evidence type="ECO:0000313" key="2">
    <source>
        <dbReference type="Proteomes" id="UP001281147"/>
    </source>
</evidence>
<comment type="caution">
    <text evidence="1">The sequence shown here is derived from an EMBL/GenBank/DDBJ whole genome shotgun (WGS) entry which is preliminary data.</text>
</comment>
<reference evidence="1" key="1">
    <citation type="submission" date="2023-07" db="EMBL/GenBank/DDBJ databases">
        <title>Black Yeasts Isolated from many extreme environments.</title>
        <authorList>
            <person name="Coleine C."/>
            <person name="Stajich J.E."/>
            <person name="Selbmann L."/>
        </authorList>
    </citation>
    <scope>NUCLEOTIDE SEQUENCE</scope>
    <source>
        <strain evidence="1">CCFEE 5714</strain>
    </source>
</reference>
<organism evidence="1 2">
    <name type="scientific">Vermiconidia calcicola</name>
    <dbReference type="NCBI Taxonomy" id="1690605"/>
    <lineage>
        <taxon>Eukaryota</taxon>
        <taxon>Fungi</taxon>
        <taxon>Dikarya</taxon>
        <taxon>Ascomycota</taxon>
        <taxon>Pezizomycotina</taxon>
        <taxon>Dothideomycetes</taxon>
        <taxon>Dothideomycetidae</taxon>
        <taxon>Mycosphaerellales</taxon>
        <taxon>Extremaceae</taxon>
        <taxon>Vermiconidia</taxon>
    </lineage>
</organism>
<proteinExistence type="predicted"/>
<evidence type="ECO:0000313" key="1">
    <source>
        <dbReference type="EMBL" id="KAK3716032.1"/>
    </source>
</evidence>
<dbReference type="EMBL" id="JAUTXU010000045">
    <property type="protein sequence ID" value="KAK3716032.1"/>
    <property type="molecule type" value="Genomic_DNA"/>
</dbReference>
<keyword evidence="2" id="KW-1185">Reference proteome</keyword>
<dbReference type="Proteomes" id="UP001281147">
    <property type="component" value="Unassembled WGS sequence"/>
</dbReference>
<gene>
    <name evidence="1" type="ORF">LTR37_006762</name>
</gene>
<name>A0ACC3NFH4_9PEZI</name>
<protein>
    <submittedName>
        <fullName evidence="1">Uncharacterized protein</fullName>
    </submittedName>
</protein>